<dbReference type="SUPFAM" id="SSF116734">
    <property type="entry name" value="DNA methylase specificity domain"/>
    <property type="match status" value="2"/>
</dbReference>
<proteinExistence type="inferred from homology"/>
<comment type="caution">
    <text evidence="5">The sequence shown here is derived from an EMBL/GenBank/DDBJ whole genome shotgun (WGS) entry which is preliminary data.</text>
</comment>
<dbReference type="EC" id="3.1.21.-" evidence="5"/>
<evidence type="ECO:0000313" key="6">
    <source>
        <dbReference type="Proteomes" id="UP001256711"/>
    </source>
</evidence>
<dbReference type="Proteomes" id="UP001256711">
    <property type="component" value="Unassembled WGS sequence"/>
</dbReference>
<dbReference type="GO" id="GO:0016787">
    <property type="term" value="F:hydrolase activity"/>
    <property type="evidence" value="ECO:0007669"/>
    <property type="project" value="UniProtKB-KW"/>
</dbReference>
<feature type="domain" description="Type I restriction modification DNA specificity" evidence="4">
    <location>
        <begin position="21"/>
        <end position="195"/>
    </location>
</feature>
<keyword evidence="3" id="KW-0238">DNA-binding</keyword>
<accession>A0AAW8TXJ4</accession>
<dbReference type="CDD" id="cd17254">
    <property type="entry name" value="RMtype1_S_FclI-TRD1-CR1_like"/>
    <property type="match status" value="1"/>
</dbReference>
<keyword evidence="2" id="KW-0680">Restriction system</keyword>
<name>A0AAW8TXJ4_9ENTE</name>
<evidence type="ECO:0000256" key="2">
    <source>
        <dbReference type="ARBA" id="ARBA00022747"/>
    </source>
</evidence>
<dbReference type="PANTHER" id="PTHR30408">
    <property type="entry name" value="TYPE-1 RESTRICTION ENZYME ECOKI SPECIFICITY PROTEIN"/>
    <property type="match status" value="1"/>
</dbReference>
<keyword evidence="5" id="KW-0255">Endonuclease</keyword>
<dbReference type="Gene3D" id="3.90.220.20">
    <property type="entry name" value="DNA methylase specificity domains"/>
    <property type="match status" value="2"/>
</dbReference>
<keyword evidence="5" id="KW-0540">Nuclease</keyword>
<dbReference type="EMBL" id="JARQBJ010000002">
    <property type="protein sequence ID" value="MDT2809640.1"/>
    <property type="molecule type" value="Genomic_DNA"/>
</dbReference>
<dbReference type="Pfam" id="PF01420">
    <property type="entry name" value="Methylase_S"/>
    <property type="match status" value="2"/>
</dbReference>
<dbReference type="PANTHER" id="PTHR30408:SF12">
    <property type="entry name" value="TYPE I RESTRICTION ENZYME MJAVIII SPECIFICITY SUBUNIT"/>
    <property type="match status" value="1"/>
</dbReference>
<dbReference type="GO" id="GO:0004519">
    <property type="term" value="F:endonuclease activity"/>
    <property type="evidence" value="ECO:0007669"/>
    <property type="project" value="UniProtKB-KW"/>
</dbReference>
<evidence type="ECO:0000259" key="4">
    <source>
        <dbReference type="Pfam" id="PF01420"/>
    </source>
</evidence>
<sequence length="406" mass="47393">MTKDKEKRMTPEVRFKGFSGDWEQRKLGSESKILTGGTPKTSIPEYWEPKKIPWMSSGEVNKRRLDGTDNMISEEGLNNSSARWVKKHSVLIALAGQGKTRGTVAVNNIQLTTNQSIAAIVPNDNLYYEFIYQNLIKRYDELRMISSGDGTRGGLNKQIVSDIVMPSPSRDEQYKIGTFFKQLDDTIALHQQKYELLIKLKKAYLQLIFPKTGESTPKVRFADFHDNWEQRKLGRAVKLINGRAYKQHELLARGKYRILRVGNFNTNEKWYYSDMELDDSKYANDGDLLYLWATSFGPEIWSEEKVIYHYHIWKVLIEGNSVDKQYLYTWLLTDKERIKQRTNGTTMVHVTKRNMEEREFQFPKEIIEQQKIGTFFKQLDATLTLHQQKIASLKSLKQAYLQKMFV</sequence>
<reference evidence="5" key="1">
    <citation type="submission" date="2023-03" db="EMBL/GenBank/DDBJ databases">
        <authorList>
            <person name="Shen W."/>
            <person name="Cai J."/>
        </authorList>
    </citation>
    <scope>NUCLEOTIDE SEQUENCE</scope>
    <source>
        <strain evidence="5">B226-2</strain>
    </source>
</reference>
<feature type="domain" description="Type I restriction modification DNA specificity" evidence="4">
    <location>
        <begin position="226"/>
        <end position="394"/>
    </location>
</feature>
<dbReference type="CDD" id="cd17294">
    <property type="entry name" value="RMtype1_S_MmaC7ORF19P_TRD1-CR1_like"/>
    <property type="match status" value="1"/>
</dbReference>
<keyword evidence="5" id="KW-0378">Hydrolase</keyword>
<dbReference type="RefSeq" id="WP_311835096.1">
    <property type="nucleotide sequence ID" value="NZ_JARQBJ010000002.1"/>
</dbReference>
<dbReference type="InterPro" id="IPR000055">
    <property type="entry name" value="Restrct_endonuc_typeI_TRD"/>
</dbReference>
<dbReference type="GO" id="GO:0009307">
    <property type="term" value="P:DNA restriction-modification system"/>
    <property type="evidence" value="ECO:0007669"/>
    <property type="project" value="UniProtKB-KW"/>
</dbReference>
<dbReference type="AlphaFoldDB" id="A0AAW8TXJ4"/>
<dbReference type="Gene3D" id="1.10.287.1120">
    <property type="entry name" value="Bipartite methylase S protein"/>
    <property type="match status" value="1"/>
</dbReference>
<dbReference type="GO" id="GO:0003677">
    <property type="term" value="F:DNA binding"/>
    <property type="evidence" value="ECO:0007669"/>
    <property type="project" value="UniProtKB-KW"/>
</dbReference>
<dbReference type="InterPro" id="IPR052021">
    <property type="entry name" value="Type-I_RS_S_subunit"/>
</dbReference>
<evidence type="ECO:0000256" key="1">
    <source>
        <dbReference type="ARBA" id="ARBA00010923"/>
    </source>
</evidence>
<protein>
    <submittedName>
        <fullName evidence="5">Restriction endonuclease subunit S</fullName>
        <ecNumber evidence="5">3.1.21.-</ecNumber>
    </submittedName>
</protein>
<organism evidence="5 6">
    <name type="scientific">Enterococcus asini</name>
    <dbReference type="NCBI Taxonomy" id="57732"/>
    <lineage>
        <taxon>Bacteria</taxon>
        <taxon>Bacillati</taxon>
        <taxon>Bacillota</taxon>
        <taxon>Bacilli</taxon>
        <taxon>Lactobacillales</taxon>
        <taxon>Enterococcaceae</taxon>
        <taxon>Enterococcus</taxon>
    </lineage>
</organism>
<comment type="similarity">
    <text evidence="1">Belongs to the type-I restriction system S methylase family.</text>
</comment>
<evidence type="ECO:0000256" key="3">
    <source>
        <dbReference type="ARBA" id="ARBA00023125"/>
    </source>
</evidence>
<evidence type="ECO:0000313" key="5">
    <source>
        <dbReference type="EMBL" id="MDT2809640.1"/>
    </source>
</evidence>
<dbReference type="InterPro" id="IPR044946">
    <property type="entry name" value="Restrct_endonuc_typeI_TRD_sf"/>
</dbReference>
<gene>
    <name evidence="5" type="ORF">P7H43_04020</name>
</gene>